<dbReference type="InterPro" id="IPR038769">
    <property type="entry name" value="MTC4"/>
</dbReference>
<feature type="region of interest" description="Disordered" evidence="1">
    <location>
        <begin position="389"/>
        <end position="415"/>
    </location>
</feature>
<feature type="compositionally biased region" description="Basic and acidic residues" evidence="1">
    <location>
        <begin position="571"/>
        <end position="613"/>
    </location>
</feature>
<evidence type="ECO:0000313" key="3">
    <source>
        <dbReference type="EMBL" id="TVY19237.1"/>
    </source>
</evidence>
<feature type="compositionally biased region" description="Polar residues" evidence="1">
    <location>
        <begin position="110"/>
        <end position="123"/>
    </location>
</feature>
<feature type="compositionally biased region" description="Basic and acidic residues" evidence="1">
    <location>
        <begin position="479"/>
        <end position="490"/>
    </location>
</feature>
<feature type="compositionally biased region" description="Basic and acidic residues" evidence="1">
    <location>
        <begin position="539"/>
        <end position="555"/>
    </location>
</feature>
<protein>
    <recommendedName>
        <fullName evidence="5">Maintenance of telomere capping protein 4</fullName>
    </recommendedName>
</protein>
<keyword evidence="2" id="KW-0812">Transmembrane</keyword>
<dbReference type="Proteomes" id="UP000469559">
    <property type="component" value="Unassembled WGS sequence"/>
</dbReference>
<evidence type="ECO:0000256" key="1">
    <source>
        <dbReference type="SAM" id="MobiDB-lite"/>
    </source>
</evidence>
<evidence type="ECO:0000256" key="2">
    <source>
        <dbReference type="SAM" id="Phobius"/>
    </source>
</evidence>
<feature type="compositionally biased region" description="Polar residues" evidence="1">
    <location>
        <begin position="703"/>
        <end position="717"/>
    </location>
</feature>
<feature type="compositionally biased region" description="Low complexity" evidence="1">
    <location>
        <begin position="20"/>
        <end position="31"/>
    </location>
</feature>
<keyword evidence="4" id="KW-1185">Reference proteome</keyword>
<comment type="caution">
    <text evidence="3">The sequence shown here is derived from an EMBL/GenBank/DDBJ whole genome shotgun (WGS) entry which is preliminary data.</text>
</comment>
<feature type="region of interest" description="Disordered" evidence="1">
    <location>
        <begin position="460"/>
        <end position="970"/>
    </location>
</feature>
<feature type="compositionally biased region" description="Basic and acidic residues" evidence="1">
    <location>
        <begin position="895"/>
        <end position="918"/>
    </location>
</feature>
<feature type="compositionally biased region" description="Low complexity" evidence="1">
    <location>
        <begin position="293"/>
        <end position="309"/>
    </location>
</feature>
<sequence>MTMTDRRTTSSSGKRYSLDSTETGESSSAASQRKGLAINGADDGGGQASKYGDLDVPKDNHRSHRTRHSGGFLLGDTSKRDSSKRASTIEPRRDRDHKGKAAQKHKENGRSNVGSSPLATNVKTARGEQDFGGDSTADKPFEQPAKDMKNTTQAPALDVDSAQIVNLALNLSESRRNAARRNISTPLPAFSEGFAGGSLRQHLQQQRRVSRNVSPKPDRGERAMTASPRVAIQSPLQASFDSAQEGGYQYHFSASTLARAEKAKVAIELMAQYRQLLQYVPPLKPQGGGTSDAGTAPGSPTSSGPASRTVSESTNFPALRSLGREYNPLQYIRNRKVRSRNAKAIDGEAQGFGDLAKVSSWVDQVRRESSSEEYQAADCLFMPSFSKAADTGASPHTSPQSSAGKGQATAPKVKRPRIDWVTNPADMIADVFWLEQDDNKKIIEDRHGLRIFPKSAELRRPWSRRSEEPELQPSPGHTLRKEASALDLRIDTQLPKFRSIKEDPEKYPDSTTSRAKQKLRDVRDATRDVTRIHHGHNGSIHDRRQFIHSLSRSDSESSDSDGPRRLRRKRSGTEESGDRRTDILAKQMEEMLAKEAGEDEWSRPELIDSRQTGDSRGSQKSSVHKNSAEKQMSWSPSHSRSGSVVNNPDSLRNANSSGRASLEVPGHRSRPSMEDLDSTAPNSPESRATKLASSFIPSIGMDLSSSWGRNTSPTRTPLSKVKSKIKPAFRDHSRNRSHSRVRIEQTPDSEVPTHAKEHTPDSPSGADKRRQSTSPVKKTTSRRTDESNKAAKKGSLRRGKTEESGIRGLFKNTRNPVTRVSDMLWKTKESSPGYGGSSGFSTDDSDVEDLKPAKTKAEKPSQSDSAAIEEDSDSLLAGQEKPSYLNDMPTFTSPFERRGRPTRTRSDNAEHKAREERRKASRAQLLEPPPRIDVQNASPTSSPDTGHGNRFTRDSSVSDVGSRRESFAPGVESADARLNAILGLPGKRRNALPITGLSNLETTHDRGRERQWSISDQSVSLHRGPMTKHEIARIRALLLSPGIKAKEINRRAHDLKDLRTTDEAVYKDIAALATEDIAPVPKSQQHILAARILSDDIQLSSRLCQSSADAFINTSVSSLVSNIDSLQSKLSDTLTPMTRKAGDEADEVSKDLVTSQTLQITRVTDKIDKMMRRRRRRFRWARRGGWVMVEWALVGVMWYVWFMVVLARVVMGVGRGVVGSFRWLFWL</sequence>
<feature type="compositionally biased region" description="Basic and acidic residues" evidence="1">
    <location>
        <begin position="848"/>
        <end position="861"/>
    </location>
</feature>
<feature type="region of interest" description="Disordered" evidence="1">
    <location>
        <begin position="205"/>
        <end position="225"/>
    </location>
</feature>
<evidence type="ECO:0008006" key="5">
    <source>
        <dbReference type="Google" id="ProtNLM"/>
    </source>
</evidence>
<feature type="compositionally biased region" description="Basic and acidic residues" evidence="1">
    <location>
        <begin position="518"/>
        <end position="531"/>
    </location>
</feature>
<feature type="region of interest" description="Disordered" evidence="1">
    <location>
        <begin position="283"/>
        <end position="316"/>
    </location>
</feature>
<feature type="compositionally biased region" description="Basic and acidic residues" evidence="1">
    <location>
        <begin position="499"/>
        <end position="508"/>
    </location>
</feature>
<dbReference type="OrthoDB" id="5402622at2759"/>
<feature type="compositionally biased region" description="Polar residues" evidence="1">
    <location>
        <begin position="935"/>
        <end position="944"/>
    </location>
</feature>
<gene>
    <name evidence="3" type="ORF">LARI1_G002592</name>
</gene>
<keyword evidence="2" id="KW-1133">Transmembrane helix</keyword>
<organism evidence="3 4">
    <name type="scientific">Lachnellula arida</name>
    <dbReference type="NCBI Taxonomy" id="1316785"/>
    <lineage>
        <taxon>Eukaryota</taxon>
        <taxon>Fungi</taxon>
        <taxon>Dikarya</taxon>
        <taxon>Ascomycota</taxon>
        <taxon>Pezizomycotina</taxon>
        <taxon>Leotiomycetes</taxon>
        <taxon>Helotiales</taxon>
        <taxon>Lachnaceae</taxon>
        <taxon>Lachnellula</taxon>
    </lineage>
</organism>
<dbReference type="EMBL" id="QGMF01000119">
    <property type="protein sequence ID" value="TVY19237.1"/>
    <property type="molecule type" value="Genomic_DNA"/>
</dbReference>
<feature type="compositionally biased region" description="Basic and acidic residues" evidence="1">
    <location>
        <begin position="90"/>
        <end position="109"/>
    </location>
</feature>
<accession>A0A8T9BHB2</accession>
<proteinExistence type="predicted"/>
<dbReference type="PANTHER" id="PTHR38426">
    <property type="entry name" value="MAINTENANCE OF TELOMERE CAPPING PROTEIN 4"/>
    <property type="match status" value="1"/>
</dbReference>
<evidence type="ECO:0000313" key="4">
    <source>
        <dbReference type="Proteomes" id="UP000469559"/>
    </source>
</evidence>
<feature type="transmembrane region" description="Helical" evidence="2">
    <location>
        <begin position="1180"/>
        <end position="1199"/>
    </location>
</feature>
<feature type="compositionally biased region" description="Basic and acidic residues" evidence="1">
    <location>
        <begin position="136"/>
        <end position="146"/>
    </location>
</feature>
<feature type="compositionally biased region" description="Basic and acidic residues" evidence="1">
    <location>
        <begin position="741"/>
        <end position="770"/>
    </location>
</feature>
<feature type="compositionally biased region" description="Polar residues" evidence="1">
    <location>
        <begin position="614"/>
        <end position="659"/>
    </location>
</feature>
<feature type="compositionally biased region" description="Polar residues" evidence="1">
    <location>
        <begin position="679"/>
        <end position="696"/>
    </location>
</feature>
<feature type="region of interest" description="Disordered" evidence="1">
    <location>
        <begin position="1"/>
        <end position="146"/>
    </location>
</feature>
<reference evidence="3 4" key="1">
    <citation type="submission" date="2018-05" db="EMBL/GenBank/DDBJ databases">
        <title>Whole genome sequencing for identification of molecular markers to develop diagnostic detection tools for the regulated plant pathogen Lachnellula willkommii.</title>
        <authorList>
            <person name="Giroux E."/>
            <person name="Bilodeau G."/>
        </authorList>
    </citation>
    <scope>NUCLEOTIDE SEQUENCE [LARGE SCALE GENOMIC DNA]</scope>
    <source>
        <strain evidence="3 4">CBS 203.66</strain>
    </source>
</reference>
<name>A0A8T9BHB2_9HELO</name>
<dbReference type="AlphaFoldDB" id="A0A8T9BHB2"/>
<dbReference type="PANTHER" id="PTHR38426:SF1">
    <property type="entry name" value="MAINTENANCE OF TELOMERE CAPPING PROTEIN 4"/>
    <property type="match status" value="1"/>
</dbReference>
<feature type="compositionally biased region" description="Polar residues" evidence="1">
    <location>
        <begin position="394"/>
        <end position="404"/>
    </location>
</feature>
<keyword evidence="2" id="KW-0472">Membrane</keyword>